<feature type="transmembrane region" description="Helical" evidence="6">
    <location>
        <begin position="238"/>
        <end position="257"/>
    </location>
</feature>
<keyword evidence="3 6" id="KW-0812">Transmembrane</keyword>
<evidence type="ECO:0000256" key="1">
    <source>
        <dbReference type="ARBA" id="ARBA00004141"/>
    </source>
</evidence>
<reference evidence="8" key="1">
    <citation type="submission" date="2023-10" db="EMBL/GenBank/DDBJ databases">
        <authorList>
            <person name="Chen Y."/>
            <person name="Shah S."/>
            <person name="Dougan E. K."/>
            <person name="Thang M."/>
            <person name="Chan C."/>
        </authorList>
    </citation>
    <scope>NUCLEOTIDE SEQUENCE [LARGE SCALE GENOMIC DNA]</scope>
</reference>
<evidence type="ECO:0000256" key="4">
    <source>
        <dbReference type="ARBA" id="ARBA00022989"/>
    </source>
</evidence>
<feature type="transmembrane region" description="Helical" evidence="6">
    <location>
        <begin position="158"/>
        <end position="179"/>
    </location>
</feature>
<feature type="transmembrane region" description="Helical" evidence="6">
    <location>
        <begin position="346"/>
        <end position="368"/>
    </location>
</feature>
<gene>
    <name evidence="8" type="ORF">PCOR1329_LOCUS36727</name>
</gene>
<dbReference type="InterPro" id="IPR050352">
    <property type="entry name" value="ABCG_transporters"/>
</dbReference>
<dbReference type="PANTHER" id="PTHR48041:SF139">
    <property type="entry name" value="PROTEIN SCARLET"/>
    <property type="match status" value="1"/>
</dbReference>
<dbReference type="PANTHER" id="PTHR48041">
    <property type="entry name" value="ABC TRANSPORTER G FAMILY MEMBER 28"/>
    <property type="match status" value="1"/>
</dbReference>
<organism evidence="8 9">
    <name type="scientific">Prorocentrum cordatum</name>
    <dbReference type="NCBI Taxonomy" id="2364126"/>
    <lineage>
        <taxon>Eukaryota</taxon>
        <taxon>Sar</taxon>
        <taxon>Alveolata</taxon>
        <taxon>Dinophyceae</taxon>
        <taxon>Prorocentrales</taxon>
        <taxon>Prorocentraceae</taxon>
        <taxon>Prorocentrum</taxon>
    </lineage>
</organism>
<sequence length="375" mass="41714">MYHSSEVFHSFSKVIVLREGHLFFFGTVEQLSSQLNKFGHGCPSEYNLADHVMFLLMTQQETKIATLEGSLRLEYESNGTPAKGEAPAERAEDEDLGTAAGFCTQLLALSRREASSVWRDKPGLIASVLIPLILNLFFAFIFFQVGDTSQDNYDSQSHFGAIAQVAISGMFGAAQPLLLRFPLDRGIFLREYSTCTYGALPYSLSKSMVELPQSLLNSIIIWGSCHIIMGLHGNFIDYVLIFWITGMAASSVALLVGSIAANAEVANQAAPAIFVPQLLFAGFFIKIDNVPVFLRWVQYICALKYGMNLFLLNEFGEDARKDWPAEDQMMAERFITTNEVEPGHRWLYVAILIAIVIVVRAISLFVLAKRASSFF</sequence>
<dbReference type="InterPro" id="IPR013525">
    <property type="entry name" value="ABC2_TM"/>
</dbReference>
<proteinExistence type="predicted"/>
<evidence type="ECO:0000256" key="5">
    <source>
        <dbReference type="ARBA" id="ARBA00023136"/>
    </source>
</evidence>
<feature type="transmembrane region" description="Helical" evidence="6">
    <location>
        <begin position="124"/>
        <end position="146"/>
    </location>
</feature>
<dbReference type="Proteomes" id="UP001189429">
    <property type="component" value="Unassembled WGS sequence"/>
</dbReference>
<dbReference type="EMBL" id="CAUYUJ010014464">
    <property type="protein sequence ID" value="CAK0841556.1"/>
    <property type="molecule type" value="Genomic_DNA"/>
</dbReference>
<feature type="transmembrane region" description="Helical" evidence="6">
    <location>
        <begin position="269"/>
        <end position="287"/>
    </location>
</feature>
<accession>A0ABN9TAC1</accession>
<evidence type="ECO:0000313" key="9">
    <source>
        <dbReference type="Proteomes" id="UP001189429"/>
    </source>
</evidence>
<keyword evidence="9" id="KW-1185">Reference proteome</keyword>
<protein>
    <recommendedName>
        <fullName evidence="7">ABC-2 type transporter transmembrane domain-containing protein</fullName>
    </recommendedName>
</protein>
<evidence type="ECO:0000256" key="6">
    <source>
        <dbReference type="SAM" id="Phobius"/>
    </source>
</evidence>
<evidence type="ECO:0000256" key="2">
    <source>
        <dbReference type="ARBA" id="ARBA00022448"/>
    </source>
</evidence>
<comment type="subcellular location">
    <subcellularLocation>
        <location evidence="1">Membrane</location>
        <topology evidence="1">Multi-pass membrane protein</topology>
    </subcellularLocation>
</comment>
<keyword evidence="4 6" id="KW-1133">Transmembrane helix</keyword>
<dbReference type="Pfam" id="PF01061">
    <property type="entry name" value="ABC2_membrane"/>
    <property type="match status" value="1"/>
</dbReference>
<name>A0ABN9TAC1_9DINO</name>
<evidence type="ECO:0000313" key="8">
    <source>
        <dbReference type="EMBL" id="CAK0841556.1"/>
    </source>
</evidence>
<keyword evidence="5 6" id="KW-0472">Membrane</keyword>
<feature type="domain" description="ABC-2 type transporter transmembrane" evidence="7">
    <location>
        <begin position="104"/>
        <end position="315"/>
    </location>
</feature>
<evidence type="ECO:0000259" key="7">
    <source>
        <dbReference type="Pfam" id="PF01061"/>
    </source>
</evidence>
<comment type="caution">
    <text evidence="8">The sequence shown here is derived from an EMBL/GenBank/DDBJ whole genome shotgun (WGS) entry which is preliminary data.</text>
</comment>
<keyword evidence="2" id="KW-0813">Transport</keyword>
<evidence type="ECO:0000256" key="3">
    <source>
        <dbReference type="ARBA" id="ARBA00022692"/>
    </source>
</evidence>